<keyword evidence="1" id="KW-1133">Transmembrane helix</keyword>
<name>A0A369I076_9BACT</name>
<dbReference type="GO" id="GO:0016287">
    <property type="term" value="F:glycerone-phosphate O-acyltransferase activity"/>
    <property type="evidence" value="ECO:0007669"/>
    <property type="project" value="TreeGrafter"/>
</dbReference>
<protein>
    <recommendedName>
        <fullName evidence="2">Phospholipid/glycerol acyltransferase domain-containing protein</fullName>
    </recommendedName>
</protein>
<dbReference type="Proteomes" id="UP000253141">
    <property type="component" value="Unassembled WGS sequence"/>
</dbReference>
<dbReference type="SMART" id="SM00563">
    <property type="entry name" value="PlsC"/>
    <property type="match status" value="1"/>
</dbReference>
<dbReference type="InterPro" id="IPR052744">
    <property type="entry name" value="GPAT/DAPAT"/>
</dbReference>
<evidence type="ECO:0000259" key="2">
    <source>
        <dbReference type="SMART" id="SM00563"/>
    </source>
</evidence>
<dbReference type="PANTHER" id="PTHR31605:SF0">
    <property type="entry name" value="GLYCEROL-3-PHOSPHATE O-ACYLTRANSFERASE 1"/>
    <property type="match status" value="1"/>
</dbReference>
<dbReference type="GO" id="GO:0008654">
    <property type="term" value="P:phospholipid biosynthetic process"/>
    <property type="evidence" value="ECO:0007669"/>
    <property type="project" value="TreeGrafter"/>
</dbReference>
<dbReference type="Pfam" id="PF01553">
    <property type="entry name" value="Acyltransferase"/>
    <property type="match status" value="1"/>
</dbReference>
<dbReference type="PANTHER" id="PTHR31605">
    <property type="entry name" value="GLYCEROL-3-PHOSPHATE O-ACYLTRANSFERASE 1"/>
    <property type="match status" value="1"/>
</dbReference>
<feature type="transmembrane region" description="Helical" evidence="1">
    <location>
        <begin position="338"/>
        <end position="364"/>
    </location>
</feature>
<feature type="domain" description="Phospholipid/glycerol acyltransferase" evidence="2">
    <location>
        <begin position="73"/>
        <end position="202"/>
    </location>
</feature>
<keyword evidence="1" id="KW-0472">Membrane</keyword>
<dbReference type="InterPro" id="IPR002123">
    <property type="entry name" value="Plipid/glycerol_acylTrfase"/>
</dbReference>
<evidence type="ECO:0000313" key="3">
    <source>
        <dbReference type="EMBL" id="RDB03169.1"/>
    </source>
</evidence>
<dbReference type="AlphaFoldDB" id="A0A369I076"/>
<keyword evidence="1" id="KW-0812">Transmembrane</keyword>
<evidence type="ECO:0000313" key="4">
    <source>
        <dbReference type="Proteomes" id="UP000253141"/>
    </source>
</evidence>
<dbReference type="EMBL" id="QPIW01000030">
    <property type="protein sequence ID" value="RDB03169.1"/>
    <property type="molecule type" value="Genomic_DNA"/>
</dbReference>
<reference evidence="3 4" key="1">
    <citation type="submission" date="2018-07" db="EMBL/GenBank/DDBJ databases">
        <title>Genome analysis of Runella aurantiaca.</title>
        <authorList>
            <person name="Yang X."/>
        </authorList>
    </citation>
    <scope>NUCLEOTIDE SEQUENCE [LARGE SCALE GENOMIC DNA]</scope>
    <source>
        <strain evidence="3 4">YX9</strain>
    </source>
</reference>
<proteinExistence type="predicted"/>
<evidence type="ECO:0000256" key="1">
    <source>
        <dbReference type="SAM" id="Phobius"/>
    </source>
</evidence>
<organism evidence="3 4">
    <name type="scientific">Runella aurantiaca</name>
    <dbReference type="NCBI Taxonomy" id="2282308"/>
    <lineage>
        <taxon>Bacteria</taxon>
        <taxon>Pseudomonadati</taxon>
        <taxon>Bacteroidota</taxon>
        <taxon>Cytophagia</taxon>
        <taxon>Cytophagales</taxon>
        <taxon>Spirosomataceae</taxon>
        <taxon>Runella</taxon>
    </lineage>
</organism>
<comment type="caution">
    <text evidence="3">The sequence shown here is derived from an EMBL/GenBank/DDBJ whole genome shotgun (WGS) entry which is preliminary data.</text>
</comment>
<gene>
    <name evidence="3" type="ORF">DVG78_25050</name>
</gene>
<accession>A0A369I076</accession>
<feature type="transmembrane region" description="Helical" evidence="1">
    <location>
        <begin position="376"/>
        <end position="401"/>
    </location>
</feature>
<sequence>MSKNGLLLQPHVPVFFYIKHRNNHPKTHRPAMFNNLFFYHALRAYIRFWHNVIFYRKVEIKNFPTDLAPNTPILIVTNHQNTLMDALAVVLNVGARQPYFLTRADIFKKDFVRKLLMYLKMLPVYRLRDGMDEMQQNDEIFQMCVNILGAGGTLAAFPEGNHGVQYHLRPFKKGLARIAFKAETAHDWNLNLQILPCGLYYTNCQKMGEKLVVNFGEPFSVRDFKAEYEQNQPRSLTQLTKRMSDEIKSKMLHFDDLPHHDTLKWLTDTEIRKEGDLTNNVLDKAKGLERLRQLNAETYTKRLEETKNLKHTLSKRGIEAEIYGQPKPSVFALVLQTLGLLLSAPVALYGWLNSVIPFSIPFYVTKKLKDKQFSSAIRLVLFALITFPFVWLIQWGIVLGFTDLKTSVLYALSLPFTGYFAHRWARWWSETLQLWKLRS</sequence>
<dbReference type="GO" id="GO:0004366">
    <property type="term" value="F:glycerol-3-phosphate O-acyltransferase activity"/>
    <property type="evidence" value="ECO:0007669"/>
    <property type="project" value="TreeGrafter"/>
</dbReference>
<dbReference type="SUPFAM" id="SSF69593">
    <property type="entry name" value="Glycerol-3-phosphate (1)-acyltransferase"/>
    <property type="match status" value="1"/>
</dbReference>
<keyword evidence="4" id="KW-1185">Reference proteome</keyword>